<reference evidence="1 3" key="4">
    <citation type="journal article" date="2003" name="Mol. Microbiol.">
        <title>An integrated analysis of the genome of the hyperthermophilic archaeon Pyrococcus abyssi.</title>
        <authorList>
            <person name="Cohen G."/>
            <person name="Barbe V."/>
            <person name="Flament D."/>
            <person name="Galperin M."/>
            <person name="Heilig R."/>
            <person name="Ripp R."/>
            <person name="Lecompte O."/>
            <person name="Prieur D."/>
            <person name="Poch O."/>
            <person name="Quellerou J."/>
            <person name="Thierry J.C."/>
            <person name="Van der Oost J."/>
            <person name="Weissenbach J."/>
            <person name="Zivanovic Y."/>
            <person name="Forterre P."/>
        </authorList>
    </citation>
    <scope>NUCLEOTIDE SEQUENCE [LARGE SCALE GENOMIC DNA]</scope>
    <source>
        <strain evidence="3">GE5 / Orsay</strain>
        <strain evidence="1">Orsay</strain>
    </source>
</reference>
<accession>Q9UZD9</accession>
<evidence type="ECO:0000313" key="4">
    <source>
        <dbReference type="Proteomes" id="UP000009139"/>
    </source>
</evidence>
<dbReference type="HOGENOM" id="CLU_1275368_0_0_2"/>
<dbReference type="EMBL" id="AJ248286">
    <property type="protein sequence ID" value="CAB50120.1"/>
    <property type="molecule type" value="Genomic_DNA"/>
</dbReference>
<dbReference type="AlphaFoldDB" id="Q9UZD9"/>
<dbReference type="InterPro" id="IPR024524">
    <property type="entry name" value="DUF3800"/>
</dbReference>
<dbReference type="Pfam" id="PF12686">
    <property type="entry name" value="DUF3800"/>
    <property type="match status" value="1"/>
</dbReference>
<name>Q9UZD9_PYRAB</name>
<dbReference type="PATRIC" id="fig|272844.11.peg.1289"/>
<reference evidence="1" key="1">
    <citation type="submission" date="1999-07" db="EMBL/GenBank/DDBJ databases">
        <authorList>
            <person name="Genoscope"/>
        </authorList>
    </citation>
    <scope>NUCLEOTIDE SEQUENCE</scope>
    <source>
        <strain evidence="1">Orsay</strain>
    </source>
</reference>
<dbReference type="EMBL" id="HE613800">
    <property type="protein sequence ID" value="CCE70645.1"/>
    <property type="molecule type" value="Genomic_DNA"/>
</dbReference>
<gene>
    <name evidence="1" type="ordered locus">PAB0807</name>
</gene>
<reference evidence="1" key="3">
    <citation type="journal article" date="2001" name="Genome Res.">
        <title>Genome evolution at the genus level: comparison of three complete genomes of hyperthermophilic archaea.</title>
        <authorList>
            <person name="Lecompte O."/>
            <person name="Ripp R."/>
            <person name="Puzos-Barbe V."/>
            <person name="Duprat S."/>
            <person name="Heilig R."/>
            <person name="Dietrich J."/>
            <person name="Thierry J.C."/>
            <person name="Poch O."/>
        </authorList>
    </citation>
    <scope>NUCLEOTIDE SEQUENCE</scope>
    <source>
        <strain evidence="1">Orsay</strain>
    </source>
</reference>
<organism evidence="1 3">
    <name type="scientific">Pyrococcus abyssi (strain GE5 / Orsay)</name>
    <dbReference type="NCBI Taxonomy" id="272844"/>
    <lineage>
        <taxon>Archaea</taxon>
        <taxon>Methanobacteriati</taxon>
        <taxon>Methanobacteriota</taxon>
        <taxon>Thermococci</taxon>
        <taxon>Thermococcales</taxon>
        <taxon>Thermococcaceae</taxon>
        <taxon>Pyrococcus</taxon>
    </lineage>
</organism>
<evidence type="ECO:0000313" key="3">
    <source>
        <dbReference type="Proteomes" id="UP000000810"/>
    </source>
</evidence>
<sequence length="216" mass="25013">MELFIDESGDLGGLKSPKRYFIVAGVLCDENKTEKPIKELARRFNLNELKFSKLKYEDKVQATEVISTLNFEISYVVLSKNSIQLKLWLDKSKKNKNLAARVLYSTLIKGLGWSSSVIIDQSHYSRDISRFLAKEYRVKVSSQDSSLRPGLQLADAIANILYLHYQFKDKELYEMIKDEVIFTKFLNEKKPKKKLSNVGWLVPTGDPHPHPHYSYY</sequence>
<dbReference type="Proteomes" id="UP000000810">
    <property type="component" value="Chromosome"/>
</dbReference>
<dbReference type="KEGG" id="pab:PAB0807"/>
<protein>
    <recommendedName>
        <fullName evidence="5">DUF3800 domain-containing protein</fullName>
    </recommendedName>
</protein>
<dbReference type="OrthoDB" id="101752at2157"/>
<dbReference type="eggNOG" id="arCOG07100">
    <property type="taxonomic scope" value="Archaea"/>
</dbReference>
<evidence type="ECO:0000313" key="1">
    <source>
        <dbReference type="EMBL" id="CAB50120.1"/>
    </source>
</evidence>
<evidence type="ECO:0000313" key="2">
    <source>
        <dbReference type="EMBL" id="CCE70645.1"/>
    </source>
</evidence>
<evidence type="ECO:0008006" key="5">
    <source>
        <dbReference type="Google" id="ProtNLM"/>
    </source>
</evidence>
<keyword evidence="3" id="KW-1185">Reference proteome</keyword>
<reference evidence="1" key="2">
    <citation type="journal article" date="2000" name="J. Mol. Biol.">
        <title>Archaeal homologs of eukaryotic methylation guide small nucleolar RNAs: lessons from the Pyrococcus genomes.</title>
        <authorList>
            <person name="Gaspin C."/>
            <person name="Cavaille J."/>
            <person name="Erauso G."/>
        </authorList>
    </citation>
    <scope>NUCLEOTIDE SEQUENCE</scope>
    <source>
        <strain evidence="1">Orsay</strain>
    </source>
</reference>
<dbReference type="Proteomes" id="UP000009139">
    <property type="component" value="Chromosome"/>
</dbReference>
<dbReference type="RefSeq" id="WP_010868327.1">
    <property type="nucleotide sequence ID" value="NC_000868.1"/>
</dbReference>
<dbReference type="PIR" id="C75102">
    <property type="entry name" value="C75102"/>
</dbReference>
<reference evidence="2 4" key="5">
    <citation type="journal article" date="2012" name="Curr. Microbiol.">
        <title>Re-annotation of two hyperthermophilic archaea Pyrococcus abyssi GE5 and Pyrococcus furiosus DSM 3638.</title>
        <authorList>
            <person name="Gao J."/>
            <person name="Wang J."/>
        </authorList>
    </citation>
    <scope>GENOME REANNOTATION</scope>
    <source>
        <strain evidence="2">GE5</strain>
        <strain evidence="4">GE5 / Orsay</strain>
    </source>
</reference>
<proteinExistence type="predicted"/>